<gene>
    <name evidence="1" type="ORF">ZIOFF_070647</name>
</gene>
<sequence>MPNSSSPLVLSPPILNPFVSPNPMSNPSSLSLRSLSLLSFFIAGDHRPLDVGCCVTFLAEGSFRLHFFSPINPQVINQMPPFLLDQSVVIIRPFKTTSLAFSSSDLWRINLGHSELGPDCMPSSEGDHQDLKWRVLSSSWLHSDAFIKLLQIYRLE</sequence>
<keyword evidence="2" id="KW-1185">Reference proteome</keyword>
<dbReference type="AlphaFoldDB" id="A0A8J5C8V1"/>
<evidence type="ECO:0000313" key="2">
    <source>
        <dbReference type="Proteomes" id="UP000734854"/>
    </source>
</evidence>
<dbReference type="EMBL" id="JACMSC010000021">
    <property type="protein sequence ID" value="KAG6469717.1"/>
    <property type="molecule type" value="Genomic_DNA"/>
</dbReference>
<reference evidence="1 2" key="1">
    <citation type="submission" date="2020-08" db="EMBL/GenBank/DDBJ databases">
        <title>Plant Genome Project.</title>
        <authorList>
            <person name="Zhang R.-G."/>
        </authorList>
    </citation>
    <scope>NUCLEOTIDE SEQUENCE [LARGE SCALE GENOMIC DNA]</scope>
    <source>
        <tissue evidence="1">Rhizome</tissue>
    </source>
</reference>
<proteinExistence type="predicted"/>
<dbReference type="Proteomes" id="UP000734854">
    <property type="component" value="Unassembled WGS sequence"/>
</dbReference>
<evidence type="ECO:0000313" key="1">
    <source>
        <dbReference type="EMBL" id="KAG6469717.1"/>
    </source>
</evidence>
<comment type="caution">
    <text evidence="1">The sequence shown here is derived from an EMBL/GenBank/DDBJ whole genome shotgun (WGS) entry which is preliminary data.</text>
</comment>
<protein>
    <submittedName>
        <fullName evidence="1">Uncharacterized protein</fullName>
    </submittedName>
</protein>
<name>A0A8J5C8V1_ZINOF</name>
<organism evidence="1 2">
    <name type="scientific">Zingiber officinale</name>
    <name type="common">Ginger</name>
    <name type="synonym">Amomum zingiber</name>
    <dbReference type="NCBI Taxonomy" id="94328"/>
    <lineage>
        <taxon>Eukaryota</taxon>
        <taxon>Viridiplantae</taxon>
        <taxon>Streptophyta</taxon>
        <taxon>Embryophyta</taxon>
        <taxon>Tracheophyta</taxon>
        <taxon>Spermatophyta</taxon>
        <taxon>Magnoliopsida</taxon>
        <taxon>Liliopsida</taxon>
        <taxon>Zingiberales</taxon>
        <taxon>Zingiberaceae</taxon>
        <taxon>Zingiber</taxon>
    </lineage>
</organism>
<accession>A0A8J5C8V1</accession>